<dbReference type="InterPro" id="IPR014752">
    <property type="entry name" value="Arrestin-like_C"/>
</dbReference>
<feature type="non-terminal residue" evidence="2">
    <location>
        <position position="255"/>
    </location>
</feature>
<dbReference type="EMBL" id="JAPVEA010000001">
    <property type="protein sequence ID" value="KAJ5465220.1"/>
    <property type="molecule type" value="Genomic_DNA"/>
</dbReference>
<dbReference type="GeneID" id="81594543"/>
<accession>A0AAD6G895</accession>
<proteinExistence type="predicted"/>
<protein>
    <recommendedName>
        <fullName evidence="1">Arrestin C-terminal-like domain-containing protein</fullName>
    </recommendedName>
</protein>
<name>A0AAD6G895_9EURO</name>
<dbReference type="Pfam" id="PF02752">
    <property type="entry name" value="Arrestin_C"/>
    <property type="match status" value="1"/>
</dbReference>
<sequence length="255" mass="29557">DGFLVSKDREQRTFERHQMLASSKPLKAFQMPAGDYEFPFMIALPSSILDTVTGPNHEYHTYHVEAVIERRFWKDFTVSRPIRIYHPPDQDTVSIMQRFPLTVEGHSDQNIQYSVSMPDQHVPFGCSFPVECWFAPKLKNIKLRCLAVQIVEKHNLCFYATTTESVRDNIRYMMSAKKHIVFTEQHDLTHDAQSSKTEWRMKMPVPLPRSLRHCSQSISSQNIKIENMLAITADFQDEQGRAFARVGKPVQPNKS</sequence>
<feature type="domain" description="Arrestin C-terminal-like" evidence="1">
    <location>
        <begin position="108"/>
        <end position="236"/>
    </location>
</feature>
<evidence type="ECO:0000313" key="2">
    <source>
        <dbReference type="EMBL" id="KAJ5465220.1"/>
    </source>
</evidence>
<reference evidence="2" key="1">
    <citation type="submission" date="2022-12" db="EMBL/GenBank/DDBJ databases">
        <authorList>
            <person name="Petersen C."/>
        </authorList>
    </citation>
    <scope>NUCLEOTIDE SEQUENCE</scope>
    <source>
        <strain evidence="2">IBT 16125</strain>
    </source>
</reference>
<dbReference type="Gene3D" id="2.60.40.640">
    <property type="match status" value="1"/>
</dbReference>
<dbReference type="InterPro" id="IPR011022">
    <property type="entry name" value="Arrestin_C-like"/>
</dbReference>
<gene>
    <name evidence="2" type="ORF">N7458_000906</name>
</gene>
<organism evidence="2 3">
    <name type="scientific">Penicillium daleae</name>
    <dbReference type="NCBI Taxonomy" id="63821"/>
    <lineage>
        <taxon>Eukaryota</taxon>
        <taxon>Fungi</taxon>
        <taxon>Dikarya</taxon>
        <taxon>Ascomycota</taxon>
        <taxon>Pezizomycotina</taxon>
        <taxon>Eurotiomycetes</taxon>
        <taxon>Eurotiomycetidae</taxon>
        <taxon>Eurotiales</taxon>
        <taxon>Aspergillaceae</taxon>
        <taxon>Penicillium</taxon>
    </lineage>
</organism>
<keyword evidence="3" id="KW-1185">Reference proteome</keyword>
<evidence type="ECO:0000313" key="3">
    <source>
        <dbReference type="Proteomes" id="UP001213681"/>
    </source>
</evidence>
<dbReference type="SUPFAM" id="SSF81296">
    <property type="entry name" value="E set domains"/>
    <property type="match status" value="1"/>
</dbReference>
<evidence type="ECO:0000259" key="1">
    <source>
        <dbReference type="Pfam" id="PF02752"/>
    </source>
</evidence>
<dbReference type="InterPro" id="IPR014756">
    <property type="entry name" value="Ig_E-set"/>
</dbReference>
<dbReference type="Proteomes" id="UP001213681">
    <property type="component" value="Unassembled WGS sequence"/>
</dbReference>
<reference evidence="2" key="2">
    <citation type="journal article" date="2023" name="IMA Fungus">
        <title>Comparative genomic study of the Penicillium genus elucidates a diverse pangenome and 15 lateral gene transfer events.</title>
        <authorList>
            <person name="Petersen C."/>
            <person name="Sorensen T."/>
            <person name="Nielsen M.R."/>
            <person name="Sondergaard T.E."/>
            <person name="Sorensen J.L."/>
            <person name="Fitzpatrick D.A."/>
            <person name="Frisvad J.C."/>
            <person name="Nielsen K.L."/>
        </authorList>
    </citation>
    <scope>NUCLEOTIDE SEQUENCE</scope>
    <source>
        <strain evidence="2">IBT 16125</strain>
    </source>
</reference>
<comment type="caution">
    <text evidence="2">The sequence shown here is derived from an EMBL/GenBank/DDBJ whole genome shotgun (WGS) entry which is preliminary data.</text>
</comment>
<dbReference type="AlphaFoldDB" id="A0AAD6G895"/>
<dbReference type="RefSeq" id="XP_056772067.1">
    <property type="nucleotide sequence ID" value="XM_056904300.1"/>
</dbReference>